<evidence type="ECO:0000256" key="1">
    <source>
        <dbReference type="SAM" id="MobiDB-lite"/>
    </source>
</evidence>
<dbReference type="EMBL" id="CAJNJA010023441">
    <property type="protein sequence ID" value="CAE7510841.1"/>
    <property type="molecule type" value="Genomic_DNA"/>
</dbReference>
<organism evidence="2 3">
    <name type="scientific">Symbiodinium necroappetens</name>
    <dbReference type="NCBI Taxonomy" id="1628268"/>
    <lineage>
        <taxon>Eukaryota</taxon>
        <taxon>Sar</taxon>
        <taxon>Alveolata</taxon>
        <taxon>Dinophyceae</taxon>
        <taxon>Suessiales</taxon>
        <taxon>Symbiodiniaceae</taxon>
        <taxon>Symbiodinium</taxon>
    </lineage>
</organism>
<protein>
    <submittedName>
        <fullName evidence="2">Uncharacterized protein</fullName>
    </submittedName>
</protein>
<dbReference type="AlphaFoldDB" id="A0A812T7M1"/>
<evidence type="ECO:0000313" key="2">
    <source>
        <dbReference type="EMBL" id="CAE7510841.1"/>
    </source>
</evidence>
<keyword evidence="3" id="KW-1185">Reference proteome</keyword>
<accession>A0A812T7M1</accession>
<feature type="region of interest" description="Disordered" evidence="1">
    <location>
        <begin position="85"/>
        <end position="106"/>
    </location>
</feature>
<gene>
    <name evidence="2" type="ORF">SNEC2469_LOCUS14591</name>
</gene>
<sequence>MRKRDDAGRPGLRRGAKSPKAPPPLFLSRQRPMTQRRSRSQRRRGLPFLLGRSSHGWRCSAVCSWCRFLSVQRSLRSYVWRPPASSERPVEALPQRQGQQPKAPSKSCRRCRRQTYVAFETAASCITALSIDSGWPVSSAPGQMLQLSPRTGPRFK</sequence>
<dbReference type="Proteomes" id="UP000601435">
    <property type="component" value="Unassembled WGS sequence"/>
</dbReference>
<feature type="compositionally biased region" description="Basic residues" evidence="1">
    <location>
        <begin position="34"/>
        <end position="45"/>
    </location>
</feature>
<proteinExistence type="predicted"/>
<comment type="caution">
    <text evidence="2">The sequence shown here is derived from an EMBL/GenBank/DDBJ whole genome shotgun (WGS) entry which is preliminary data.</text>
</comment>
<reference evidence="2" key="1">
    <citation type="submission" date="2021-02" db="EMBL/GenBank/DDBJ databases">
        <authorList>
            <person name="Dougan E. K."/>
            <person name="Rhodes N."/>
            <person name="Thang M."/>
            <person name="Chan C."/>
        </authorList>
    </citation>
    <scope>NUCLEOTIDE SEQUENCE</scope>
</reference>
<name>A0A812T7M1_9DINO</name>
<evidence type="ECO:0000313" key="3">
    <source>
        <dbReference type="Proteomes" id="UP000601435"/>
    </source>
</evidence>
<feature type="region of interest" description="Disordered" evidence="1">
    <location>
        <begin position="1"/>
        <end position="45"/>
    </location>
</feature>